<evidence type="ECO:0000313" key="9">
    <source>
        <dbReference type="EMBL" id="PIU42397.1"/>
    </source>
</evidence>
<dbReference type="SMART" id="SM01383">
    <property type="entry name" value="Ribosomal_L2"/>
    <property type="match status" value="1"/>
</dbReference>
<evidence type="ECO:0000256" key="3">
    <source>
        <dbReference type="ARBA" id="ARBA00023274"/>
    </source>
</evidence>
<dbReference type="InterPro" id="IPR005880">
    <property type="entry name" value="Ribosomal_uL2_bac/org-type"/>
</dbReference>
<evidence type="ECO:0000256" key="4">
    <source>
        <dbReference type="ARBA" id="ARBA00035242"/>
    </source>
</evidence>
<evidence type="ECO:0000256" key="5">
    <source>
        <dbReference type="HAMAP-Rule" id="MF_01320"/>
    </source>
</evidence>
<dbReference type="InterPro" id="IPR008991">
    <property type="entry name" value="Translation_prot_SH3-like_sf"/>
</dbReference>
<feature type="compositionally biased region" description="Basic residues" evidence="6">
    <location>
        <begin position="254"/>
        <end position="263"/>
    </location>
</feature>
<protein>
    <recommendedName>
        <fullName evidence="4 5">Large ribosomal subunit protein uL2</fullName>
    </recommendedName>
</protein>
<dbReference type="FunFam" id="2.30.30.30:FF:000001">
    <property type="entry name" value="50S ribosomal protein L2"/>
    <property type="match status" value="1"/>
</dbReference>
<dbReference type="InterPro" id="IPR014722">
    <property type="entry name" value="Rib_uL2_dom2"/>
</dbReference>
<evidence type="ECO:0000259" key="8">
    <source>
        <dbReference type="SMART" id="SM01383"/>
    </source>
</evidence>
<dbReference type="HAMAP" id="MF_01320_B">
    <property type="entry name" value="Ribosomal_uL2_B"/>
    <property type="match status" value="1"/>
</dbReference>
<dbReference type="InterPro" id="IPR022666">
    <property type="entry name" value="Ribosomal_uL2_RNA-bd_dom"/>
</dbReference>
<dbReference type="InterPro" id="IPR022669">
    <property type="entry name" value="Ribosomal_uL2_C"/>
</dbReference>
<dbReference type="GO" id="GO:0015934">
    <property type="term" value="C:large ribosomal subunit"/>
    <property type="evidence" value="ECO:0007669"/>
    <property type="project" value="InterPro"/>
</dbReference>
<name>A0A2J0L799_9BACT</name>
<comment type="function">
    <text evidence="5">One of the primary rRNA binding proteins. Required for association of the 30S and 50S subunits to form the 70S ribosome, for tRNA binding and peptide bond formation. It has been suggested to have peptidyltransferase activity; this is somewhat controversial. Makes several contacts with the 16S rRNA in the 70S ribosome.</text>
</comment>
<feature type="region of interest" description="Disordered" evidence="6">
    <location>
        <begin position="221"/>
        <end position="276"/>
    </location>
</feature>
<reference evidence="9 10" key="1">
    <citation type="submission" date="2017-09" db="EMBL/GenBank/DDBJ databases">
        <title>Depth-based differentiation of microbial function through sediment-hosted aquifers and enrichment of novel symbionts in the deep terrestrial subsurface.</title>
        <authorList>
            <person name="Probst A.J."/>
            <person name="Ladd B."/>
            <person name="Jarett J.K."/>
            <person name="Geller-Mcgrath D.E."/>
            <person name="Sieber C.M."/>
            <person name="Emerson J.B."/>
            <person name="Anantharaman K."/>
            <person name="Thomas B.C."/>
            <person name="Malmstrom R."/>
            <person name="Stieglmeier M."/>
            <person name="Klingl A."/>
            <person name="Woyke T."/>
            <person name="Ryan C.M."/>
            <person name="Banfield J.F."/>
        </authorList>
    </citation>
    <scope>NUCLEOTIDE SEQUENCE [LARGE SCALE GENOMIC DNA]</scope>
    <source>
        <strain evidence="9">CG07_land_8_20_14_0_80_42_15</strain>
    </source>
</reference>
<sequence>MALKSFRPTTPSRRFYTVSSFDEITKNKPEKSLTKILKKTGGRNSYGRITSRGIGGGHKQKFRIIDFKRDKFNIPGKVIAIEYDPTRTARIALIQYEDKEKRYIIAPIDLKVGDEVMSSPNAEIKAGNAMPLGSIPPGIPIHNIELYKGKGGQIVRSAGGMAQILAKEGGFAHVRLPSGEVRLINLNCLATIGQVGNIEHENISLGNAGRSRHLGRNPLSRAVAKNPHDHPMGGGEGKSSGGRHPTTPWGKITKGLKTRKRKSSDKYIIKRRTKGE</sequence>
<dbReference type="GO" id="GO:0003735">
    <property type="term" value="F:structural constituent of ribosome"/>
    <property type="evidence" value="ECO:0007669"/>
    <property type="project" value="InterPro"/>
</dbReference>
<dbReference type="SUPFAM" id="SSF50249">
    <property type="entry name" value="Nucleic acid-binding proteins"/>
    <property type="match status" value="1"/>
</dbReference>
<evidence type="ECO:0000256" key="6">
    <source>
        <dbReference type="SAM" id="MobiDB-lite"/>
    </source>
</evidence>
<dbReference type="GO" id="GO:0016740">
    <property type="term" value="F:transferase activity"/>
    <property type="evidence" value="ECO:0007669"/>
    <property type="project" value="InterPro"/>
</dbReference>
<dbReference type="GO" id="GO:0019843">
    <property type="term" value="F:rRNA binding"/>
    <property type="evidence" value="ECO:0007669"/>
    <property type="project" value="UniProtKB-UniRule"/>
</dbReference>
<dbReference type="InterPro" id="IPR002171">
    <property type="entry name" value="Ribosomal_uL2"/>
</dbReference>
<dbReference type="PANTHER" id="PTHR13691">
    <property type="entry name" value="RIBOSOMAL PROTEIN L2"/>
    <property type="match status" value="1"/>
</dbReference>
<dbReference type="Proteomes" id="UP000230052">
    <property type="component" value="Unassembled WGS sequence"/>
</dbReference>
<feature type="domain" description="Large ribosomal subunit protein uL2 C-terminal" evidence="7">
    <location>
        <begin position="124"/>
        <end position="252"/>
    </location>
</feature>
<proteinExistence type="inferred from homology"/>
<dbReference type="EMBL" id="PEWV01000008">
    <property type="protein sequence ID" value="PIU42397.1"/>
    <property type="molecule type" value="Genomic_DNA"/>
</dbReference>
<feature type="compositionally biased region" description="Basic and acidic residues" evidence="6">
    <location>
        <begin position="264"/>
        <end position="276"/>
    </location>
</feature>
<feature type="domain" description="Large ribosomal subunit protein uL2 RNA-binding" evidence="8">
    <location>
        <begin position="42"/>
        <end position="118"/>
    </location>
</feature>
<dbReference type="SUPFAM" id="SSF50104">
    <property type="entry name" value="Translation proteins SH3-like domain"/>
    <property type="match status" value="1"/>
</dbReference>
<dbReference type="Pfam" id="PF00181">
    <property type="entry name" value="Ribosomal_L2_N"/>
    <property type="match status" value="1"/>
</dbReference>
<dbReference type="Gene3D" id="2.40.50.140">
    <property type="entry name" value="Nucleic acid-binding proteins"/>
    <property type="match status" value="1"/>
</dbReference>
<dbReference type="SMART" id="SM01382">
    <property type="entry name" value="Ribosomal_L2_C"/>
    <property type="match status" value="1"/>
</dbReference>
<keyword evidence="5" id="KW-0699">rRNA-binding</keyword>
<keyword evidence="3 5" id="KW-0687">Ribonucleoprotein</keyword>
<keyword evidence="2 5" id="KW-0689">Ribosomal protein</keyword>
<dbReference type="InterPro" id="IPR012340">
    <property type="entry name" value="NA-bd_OB-fold"/>
</dbReference>
<dbReference type="GO" id="GO:0002181">
    <property type="term" value="P:cytoplasmic translation"/>
    <property type="evidence" value="ECO:0007669"/>
    <property type="project" value="TreeGrafter"/>
</dbReference>
<gene>
    <name evidence="5" type="primary">rplB</name>
    <name evidence="9" type="ORF">COS99_00630</name>
</gene>
<dbReference type="AlphaFoldDB" id="A0A2J0L799"/>
<dbReference type="Gene3D" id="4.10.950.10">
    <property type="entry name" value="Ribosomal protein L2, domain 3"/>
    <property type="match status" value="1"/>
</dbReference>
<keyword evidence="5" id="KW-0694">RNA-binding</keyword>
<evidence type="ECO:0000313" key="10">
    <source>
        <dbReference type="Proteomes" id="UP000230052"/>
    </source>
</evidence>
<evidence type="ECO:0000256" key="1">
    <source>
        <dbReference type="ARBA" id="ARBA00005636"/>
    </source>
</evidence>
<dbReference type="FunFam" id="2.40.50.140:FF:000003">
    <property type="entry name" value="50S ribosomal protein L2"/>
    <property type="match status" value="1"/>
</dbReference>
<evidence type="ECO:0000259" key="7">
    <source>
        <dbReference type="SMART" id="SM01382"/>
    </source>
</evidence>
<comment type="similarity">
    <text evidence="1 5">Belongs to the universal ribosomal protein uL2 family.</text>
</comment>
<evidence type="ECO:0000256" key="2">
    <source>
        <dbReference type="ARBA" id="ARBA00022980"/>
    </source>
</evidence>
<comment type="subunit">
    <text evidence="5">Part of the 50S ribosomal subunit. Forms a bridge to the 30S subunit in the 70S ribosome.</text>
</comment>
<dbReference type="Gene3D" id="2.30.30.30">
    <property type="match status" value="1"/>
</dbReference>
<organism evidence="9 10">
    <name type="scientific">Candidatus Aquitaenariimonas noxiae</name>
    <dbReference type="NCBI Taxonomy" id="1974741"/>
    <lineage>
        <taxon>Bacteria</taxon>
        <taxon>Pseudomonadati</taxon>
        <taxon>Candidatus Omnitrophota</taxon>
        <taxon>Candidatus Aquitaenariimonas</taxon>
    </lineage>
</organism>
<dbReference type="FunFam" id="4.10.950.10:FF:000001">
    <property type="entry name" value="50S ribosomal protein L2"/>
    <property type="match status" value="1"/>
</dbReference>
<accession>A0A2J0L799</accession>
<dbReference type="Pfam" id="PF03947">
    <property type="entry name" value="Ribosomal_L2_C"/>
    <property type="match status" value="1"/>
</dbReference>
<dbReference type="InterPro" id="IPR014726">
    <property type="entry name" value="Ribosomal_uL2_dom3"/>
</dbReference>
<comment type="caution">
    <text evidence="9">The sequence shown here is derived from an EMBL/GenBank/DDBJ whole genome shotgun (WGS) entry which is preliminary data.</text>
</comment>
<dbReference type="NCBIfam" id="TIGR01171">
    <property type="entry name" value="rplB_bact"/>
    <property type="match status" value="1"/>
</dbReference>
<dbReference type="PIRSF" id="PIRSF002158">
    <property type="entry name" value="Ribosomal_L2"/>
    <property type="match status" value="1"/>
</dbReference>
<dbReference type="PANTHER" id="PTHR13691:SF5">
    <property type="entry name" value="LARGE RIBOSOMAL SUBUNIT PROTEIN UL2M"/>
    <property type="match status" value="1"/>
</dbReference>